<dbReference type="EMBL" id="SWFS01000161">
    <property type="protein sequence ID" value="KAA8915490.1"/>
    <property type="molecule type" value="Genomic_DNA"/>
</dbReference>
<evidence type="ECO:0000256" key="5">
    <source>
        <dbReference type="ARBA" id="ARBA00022803"/>
    </source>
</evidence>
<dbReference type="GO" id="GO:0051301">
    <property type="term" value="P:cell division"/>
    <property type="evidence" value="ECO:0007669"/>
    <property type="project" value="UniProtKB-KW"/>
</dbReference>
<feature type="compositionally biased region" description="Acidic residues" evidence="8">
    <location>
        <begin position="569"/>
        <end position="580"/>
    </location>
</feature>
<accession>A0A642V635</accession>
<dbReference type="PANTHER" id="PTHR12558:SF9">
    <property type="entry name" value="CELL DIVISION CYCLE PROTEIN 16 HOMOLOG"/>
    <property type="match status" value="1"/>
</dbReference>
<dbReference type="InterPro" id="IPR011990">
    <property type="entry name" value="TPR-like_helical_dom_sf"/>
</dbReference>
<evidence type="ECO:0000256" key="8">
    <source>
        <dbReference type="SAM" id="MobiDB-lite"/>
    </source>
</evidence>
<comment type="caution">
    <text evidence="9">The sequence shown here is derived from an EMBL/GenBank/DDBJ whole genome shotgun (WGS) entry which is preliminary data.</text>
</comment>
<keyword evidence="4" id="KW-0833">Ubl conjugation pathway</keyword>
<feature type="repeat" description="TPR" evidence="7">
    <location>
        <begin position="115"/>
        <end position="148"/>
    </location>
</feature>
<dbReference type="PROSITE" id="PS50005">
    <property type="entry name" value="TPR"/>
    <property type="match status" value="5"/>
</dbReference>
<keyword evidence="10" id="KW-1185">Reference proteome</keyword>
<keyword evidence="5 7" id="KW-0802">TPR repeat</keyword>
<dbReference type="AlphaFoldDB" id="A0A642V635"/>
<proteinExistence type="predicted"/>
<sequence length="580" mass="65165">MQHHYQTAEHIGDKVLAMTGDSNDAFWLGQVHFTSGSYYRAKQLLQSKKEYRDSLSCRYLCALSLTKMGKWDEALEMIGERGSSGETSTGHEAGSSSAKGKQKGAQESGGIKLEASISHLRGQIYTAQNNFERAKECYQEAVRLDAKCYEAFDQLIRNNLMAPQEEWKFLISLNFDKSCGENAELTRALYTIRLGKYTNLRGYLEAESVLKDDYGLGQNGDVLLSRADMLFVQCRFKECLALCERILENDTFKFAALPNYLACLHEVGGRNKLFLLAHEMADHHPNEPVSWLAVGVYYLTIGKVAEARRYFSKASMMNPYFGQAWIGFAHTFAVEGEHEQAISAYSTAARLFPGTHLPILFLGMQHLHLNNLALAEEYLCSSYSICRTDPLLLNEMGVVYYHKTELATAESYFHEALKAASGLNSDPRAWLSIQANLGHVYRRMEKHDMSLSYFEEILRVSPKDANIHSAMGLVNLQAGRILNAIENFHEALSITPNDPVASDLLNRALEEHSRMGVLNYSDDDEFNIDDDPDLSDIIAPSKNTNTPTTPAPRKPPQKFTPASPAMFYDNDDSQMEIESD</sequence>
<dbReference type="GO" id="GO:0031145">
    <property type="term" value="P:anaphase-promoting complex-dependent catabolic process"/>
    <property type="evidence" value="ECO:0007669"/>
    <property type="project" value="TreeGrafter"/>
</dbReference>
<name>A0A642V635_9ASCO</name>
<dbReference type="Pfam" id="PF13424">
    <property type="entry name" value="TPR_12"/>
    <property type="match status" value="1"/>
</dbReference>
<evidence type="ECO:0000313" key="10">
    <source>
        <dbReference type="Proteomes" id="UP000761534"/>
    </source>
</evidence>
<dbReference type="SUPFAM" id="SSF48452">
    <property type="entry name" value="TPR-like"/>
    <property type="match status" value="2"/>
</dbReference>
<keyword evidence="1" id="KW-0132">Cell division</keyword>
<evidence type="ECO:0000256" key="2">
    <source>
        <dbReference type="ARBA" id="ARBA00022737"/>
    </source>
</evidence>
<feature type="compositionally biased region" description="Low complexity" evidence="8">
    <location>
        <begin position="84"/>
        <end position="98"/>
    </location>
</feature>
<feature type="region of interest" description="Disordered" evidence="8">
    <location>
        <begin position="81"/>
        <end position="105"/>
    </location>
</feature>
<dbReference type="GO" id="GO:0016567">
    <property type="term" value="P:protein ubiquitination"/>
    <property type="evidence" value="ECO:0007669"/>
    <property type="project" value="TreeGrafter"/>
</dbReference>
<protein>
    <recommendedName>
        <fullName evidence="11">Anaphase-promoting complex subunit cut9</fullName>
    </recommendedName>
</protein>
<keyword evidence="3" id="KW-0498">Mitosis</keyword>
<dbReference type="VEuPathDB" id="FungiDB:TRICI_002339"/>
<keyword evidence="2" id="KW-0677">Repeat</keyword>
<dbReference type="GO" id="GO:0005680">
    <property type="term" value="C:anaphase-promoting complex"/>
    <property type="evidence" value="ECO:0007669"/>
    <property type="project" value="TreeGrafter"/>
</dbReference>
<feature type="region of interest" description="Disordered" evidence="8">
    <location>
        <begin position="529"/>
        <end position="580"/>
    </location>
</feature>
<evidence type="ECO:0000256" key="4">
    <source>
        <dbReference type="ARBA" id="ARBA00022786"/>
    </source>
</evidence>
<gene>
    <name evidence="9" type="ORF">TRICI_002339</name>
</gene>
<dbReference type="Pfam" id="PF12895">
    <property type="entry name" value="ANAPC3"/>
    <property type="match status" value="1"/>
</dbReference>
<dbReference type="Proteomes" id="UP000761534">
    <property type="component" value="Unassembled WGS sequence"/>
</dbReference>
<keyword evidence="6" id="KW-0131">Cell cycle</keyword>
<feature type="repeat" description="TPR" evidence="7">
    <location>
        <begin position="322"/>
        <end position="355"/>
    </location>
</feature>
<feature type="repeat" description="TPR" evidence="7">
    <location>
        <begin position="431"/>
        <end position="464"/>
    </location>
</feature>
<dbReference type="Pfam" id="PF13181">
    <property type="entry name" value="TPR_8"/>
    <property type="match status" value="1"/>
</dbReference>
<dbReference type="InterPro" id="IPR019734">
    <property type="entry name" value="TPR_rpt"/>
</dbReference>
<evidence type="ECO:0000313" key="9">
    <source>
        <dbReference type="EMBL" id="KAA8915490.1"/>
    </source>
</evidence>
<organism evidence="9 10">
    <name type="scientific">Trichomonascus ciferrii</name>
    <dbReference type="NCBI Taxonomy" id="44093"/>
    <lineage>
        <taxon>Eukaryota</taxon>
        <taxon>Fungi</taxon>
        <taxon>Dikarya</taxon>
        <taxon>Ascomycota</taxon>
        <taxon>Saccharomycotina</taxon>
        <taxon>Dipodascomycetes</taxon>
        <taxon>Dipodascales</taxon>
        <taxon>Trichomonascaceae</taxon>
        <taxon>Trichomonascus</taxon>
        <taxon>Trichomonascus ciferrii complex</taxon>
    </lineage>
</organism>
<dbReference type="GO" id="GO:0045842">
    <property type="term" value="P:positive regulation of mitotic metaphase/anaphase transition"/>
    <property type="evidence" value="ECO:0007669"/>
    <property type="project" value="TreeGrafter"/>
</dbReference>
<feature type="repeat" description="TPR" evidence="7">
    <location>
        <begin position="288"/>
        <end position="321"/>
    </location>
</feature>
<dbReference type="OrthoDB" id="10006270at2759"/>
<dbReference type="PANTHER" id="PTHR12558">
    <property type="entry name" value="CELL DIVISION CYCLE 16,23,27"/>
    <property type="match status" value="1"/>
</dbReference>
<reference evidence="9" key="1">
    <citation type="journal article" date="2019" name="G3 (Bethesda)">
        <title>Genome Assemblies of Two Rare Opportunistic Yeast Pathogens: Diutina rugosa (syn. Candida rugosa) and Trichomonascus ciferrii (syn. Candida ciferrii).</title>
        <authorList>
            <person name="Mixao V."/>
            <person name="Saus E."/>
            <person name="Hansen A.P."/>
            <person name="Lass-Florl C."/>
            <person name="Gabaldon T."/>
        </authorList>
    </citation>
    <scope>NUCLEOTIDE SEQUENCE</scope>
    <source>
        <strain evidence="9">CBS 4856</strain>
    </source>
</reference>
<evidence type="ECO:0008006" key="11">
    <source>
        <dbReference type="Google" id="ProtNLM"/>
    </source>
</evidence>
<evidence type="ECO:0000256" key="6">
    <source>
        <dbReference type="ARBA" id="ARBA00023306"/>
    </source>
</evidence>
<feature type="repeat" description="TPR" evidence="7">
    <location>
        <begin position="465"/>
        <end position="498"/>
    </location>
</feature>
<dbReference type="Gene3D" id="1.25.40.10">
    <property type="entry name" value="Tetratricopeptide repeat domain"/>
    <property type="match status" value="1"/>
</dbReference>
<dbReference type="Pfam" id="PF13432">
    <property type="entry name" value="TPR_16"/>
    <property type="match status" value="1"/>
</dbReference>
<evidence type="ECO:0000256" key="7">
    <source>
        <dbReference type="PROSITE-ProRule" id="PRU00339"/>
    </source>
</evidence>
<dbReference type="SMART" id="SM00028">
    <property type="entry name" value="TPR"/>
    <property type="match status" value="8"/>
</dbReference>
<evidence type="ECO:0000256" key="3">
    <source>
        <dbReference type="ARBA" id="ARBA00022776"/>
    </source>
</evidence>
<dbReference type="GO" id="GO:0005737">
    <property type="term" value="C:cytoplasm"/>
    <property type="evidence" value="ECO:0007669"/>
    <property type="project" value="TreeGrafter"/>
</dbReference>
<evidence type="ECO:0000256" key="1">
    <source>
        <dbReference type="ARBA" id="ARBA00022618"/>
    </source>
</evidence>